<keyword evidence="2" id="KW-1185">Reference proteome</keyword>
<dbReference type="Pfam" id="PF01828">
    <property type="entry name" value="Peptidase_A4"/>
    <property type="match status" value="1"/>
</dbReference>
<name>A0ABQ0KWF3_MYCCL</name>
<reference evidence="1" key="1">
    <citation type="submission" date="2014-09" db="EMBL/GenBank/DDBJ databases">
        <title>Genome sequence of the luminous mushroom Mycena chlorophos for searching fungal bioluminescence genes.</title>
        <authorList>
            <person name="Tanaka Y."/>
            <person name="Kasuga D."/>
            <person name="Oba Y."/>
            <person name="Hase S."/>
            <person name="Sato K."/>
            <person name="Oba Y."/>
            <person name="Sakakibara Y."/>
        </authorList>
    </citation>
    <scope>NUCLEOTIDE SEQUENCE</scope>
</reference>
<protein>
    <submittedName>
        <fullName evidence="1">Acid proteinase A</fullName>
    </submittedName>
</protein>
<organism evidence="1 2">
    <name type="scientific">Mycena chlorophos</name>
    <name type="common">Agaric fungus</name>
    <name type="synonym">Agaricus chlorophos</name>
    <dbReference type="NCBI Taxonomy" id="658473"/>
    <lineage>
        <taxon>Eukaryota</taxon>
        <taxon>Fungi</taxon>
        <taxon>Dikarya</taxon>
        <taxon>Basidiomycota</taxon>
        <taxon>Agaricomycotina</taxon>
        <taxon>Agaricomycetes</taxon>
        <taxon>Agaricomycetidae</taxon>
        <taxon>Agaricales</taxon>
        <taxon>Marasmiineae</taxon>
        <taxon>Mycenaceae</taxon>
        <taxon>Mycena</taxon>
    </lineage>
</organism>
<dbReference type="CDD" id="cd13426">
    <property type="entry name" value="Peptidase_G1"/>
    <property type="match status" value="1"/>
</dbReference>
<dbReference type="SUPFAM" id="SSF49899">
    <property type="entry name" value="Concanavalin A-like lectins/glucanases"/>
    <property type="match status" value="1"/>
</dbReference>
<accession>A0ABQ0KWF3</accession>
<dbReference type="Gene3D" id="2.60.120.700">
    <property type="entry name" value="Peptidase G1"/>
    <property type="match status" value="1"/>
</dbReference>
<proteinExistence type="predicted"/>
<dbReference type="Proteomes" id="UP000815677">
    <property type="component" value="Unassembled WGS sequence"/>
</dbReference>
<dbReference type="InterPro" id="IPR000250">
    <property type="entry name" value="Peptidase_G1"/>
</dbReference>
<evidence type="ECO:0000313" key="2">
    <source>
        <dbReference type="Proteomes" id="UP000815677"/>
    </source>
</evidence>
<evidence type="ECO:0000313" key="1">
    <source>
        <dbReference type="EMBL" id="GAT43234.1"/>
    </source>
</evidence>
<dbReference type="InterPro" id="IPR038656">
    <property type="entry name" value="Peptidase_G1_sf"/>
</dbReference>
<dbReference type="PRINTS" id="PR00977">
    <property type="entry name" value="SCYTLDPTASE"/>
</dbReference>
<dbReference type="EMBL" id="DF838741">
    <property type="protein sequence ID" value="GAT43234.1"/>
    <property type="molecule type" value="Genomic_DNA"/>
</dbReference>
<dbReference type="PANTHER" id="PTHR37536:SF1">
    <property type="entry name" value="ASPERGILLOPEPSIN, PUTAITVE (AFU_ORTHOLOGUE AFUA_7G01200)"/>
    <property type="match status" value="1"/>
</dbReference>
<sequence>MGLLRPTELLPLVEVQSKKQCLLNPRRKECSPNAWNRCSRWLPQRCTYASRCILSPSRKNFEDNQPARLCATLRNPKYHLAQHPAKVFLPPETHNSFSEIRKHDKYPRVVDYLSSESSVFAMKFASALVALISASLVSSEVVWSFKKFQDGVEVDFEEGPVTQFQSQALQKVSEARRKRIDSRIAGRATDATVTSTNWCGAAVTGTTFSSISGSWVIPAITRRSGQSTSSEPALSQWVGIDGFSNDALIQGGTLSQLVGGGQQNVAWTEMLPAASRDTSLTVGTGDHITVNVTATGTTSGTVTLQNTSRGTSIVGTVSGGSRLSQNSAEWILEDFEQGSSLVAFAGFPTSTFTGTAIRSGTSVSPSTATLINLVQSSTLCSATLSGSTVEVTDN</sequence>
<gene>
    <name evidence="1" type="ORF">MCHLO_00923</name>
</gene>
<dbReference type="InterPro" id="IPR013320">
    <property type="entry name" value="ConA-like_dom_sf"/>
</dbReference>
<dbReference type="PANTHER" id="PTHR37536">
    <property type="entry name" value="PUTATIVE (AFU_ORTHOLOGUE AFUA_3G02970)-RELATED"/>
    <property type="match status" value="1"/>
</dbReference>